<evidence type="ECO:0000259" key="7">
    <source>
        <dbReference type="PROSITE" id="PS00300"/>
    </source>
</evidence>
<dbReference type="GO" id="GO:0005525">
    <property type="term" value="F:GTP binding"/>
    <property type="evidence" value="ECO:0007669"/>
    <property type="project" value="UniProtKB-KW"/>
</dbReference>
<dbReference type="GO" id="GO:0051301">
    <property type="term" value="P:cell division"/>
    <property type="evidence" value="ECO:0007669"/>
    <property type="project" value="UniProtKB-KW"/>
</dbReference>
<organism evidence="8 9">
    <name type="scientific">Micractinium conductrix</name>
    <dbReference type="NCBI Taxonomy" id="554055"/>
    <lineage>
        <taxon>Eukaryota</taxon>
        <taxon>Viridiplantae</taxon>
        <taxon>Chlorophyta</taxon>
        <taxon>core chlorophytes</taxon>
        <taxon>Trebouxiophyceae</taxon>
        <taxon>Chlorellales</taxon>
        <taxon>Chlorellaceae</taxon>
        <taxon>Chlorella clade</taxon>
        <taxon>Micractinium</taxon>
    </lineage>
</organism>
<dbReference type="Gene3D" id="1.20.120.140">
    <property type="entry name" value="Signal recognition particle SRP54, nucleotide-binding domain"/>
    <property type="match status" value="1"/>
</dbReference>
<dbReference type="CDD" id="cd17874">
    <property type="entry name" value="FtsY"/>
    <property type="match status" value="1"/>
</dbReference>
<keyword evidence="5" id="KW-0472">Membrane</keyword>
<keyword evidence="8" id="KW-0132">Cell division</keyword>
<dbReference type="PANTHER" id="PTHR43134:SF7">
    <property type="entry name" value="CELL DIVISION PROTEIN FTSY HOMOLOG, CHLOROPLASTIC"/>
    <property type="match status" value="1"/>
</dbReference>
<dbReference type="Gene3D" id="3.40.50.300">
    <property type="entry name" value="P-loop containing nucleotide triphosphate hydrolases"/>
    <property type="match status" value="1"/>
</dbReference>
<evidence type="ECO:0000256" key="5">
    <source>
        <dbReference type="ARBA" id="ARBA00023136"/>
    </source>
</evidence>
<dbReference type="Pfam" id="PF02881">
    <property type="entry name" value="SRP54_N"/>
    <property type="match status" value="1"/>
</dbReference>
<keyword evidence="4" id="KW-0342">GTP-binding</keyword>
<evidence type="ECO:0000313" key="8">
    <source>
        <dbReference type="EMBL" id="PSC73424.1"/>
    </source>
</evidence>
<dbReference type="GO" id="GO:0016020">
    <property type="term" value="C:membrane"/>
    <property type="evidence" value="ECO:0007669"/>
    <property type="project" value="UniProtKB-SubCell"/>
</dbReference>
<comment type="subcellular location">
    <subcellularLocation>
        <location evidence="1">Membrane</location>
        <topology evidence="1">Peripheral membrane protein</topology>
    </subcellularLocation>
</comment>
<keyword evidence="3" id="KW-0547">Nucleotide-binding</keyword>
<dbReference type="GO" id="GO:0006614">
    <property type="term" value="P:SRP-dependent cotranslational protein targeting to membrane"/>
    <property type="evidence" value="ECO:0007669"/>
    <property type="project" value="InterPro"/>
</dbReference>
<proteinExistence type="inferred from homology"/>
<sequence length="324" mass="34934">MLQKLARVFKEKAQQDLERIVKGTSKTREKLGVIEELFTYWNLEDADETLEELEDALIMSDFGPKTAFKIVDGIRDKVMSGRVKTGDQMRAELKLSIATLLRERGGSSELSLGDAQPAVLLIVGVNGGGKTTTIGKLANKFSSGGAKVVLAAGDTFRAAAAEQLEEWARRSGAEIVRADSDKTRPDTLLFQAVDSAVKSGADLVLCDTSGRLHTNWSLMDELAKCKRSISKRLPDAPHEVLLVLDGTTGLNMLNQAKEFNETVQLSGLILTKLDGTARGGAVVSVVDELGVPIKFIGVGEGIDDLQPFDADTFVDALFPEAAQQ</sequence>
<evidence type="ECO:0000256" key="1">
    <source>
        <dbReference type="ARBA" id="ARBA00004170"/>
    </source>
</evidence>
<dbReference type="PANTHER" id="PTHR43134">
    <property type="entry name" value="SIGNAL RECOGNITION PARTICLE RECEPTOR SUBUNIT ALPHA"/>
    <property type="match status" value="1"/>
</dbReference>
<accession>A0A2P6VH55</accession>
<dbReference type="GO" id="GO:0005737">
    <property type="term" value="C:cytoplasm"/>
    <property type="evidence" value="ECO:0007669"/>
    <property type="project" value="UniProtKB-ARBA"/>
</dbReference>
<keyword evidence="8" id="KW-0131">Cell cycle</keyword>
<dbReference type="SMART" id="SM00963">
    <property type="entry name" value="SRP54_N"/>
    <property type="match status" value="1"/>
</dbReference>
<dbReference type="InterPro" id="IPR013822">
    <property type="entry name" value="Signal_recog_particl_SRP54_hlx"/>
</dbReference>
<dbReference type="GO" id="GO:0005047">
    <property type="term" value="F:signal recognition particle binding"/>
    <property type="evidence" value="ECO:0007669"/>
    <property type="project" value="TreeGrafter"/>
</dbReference>
<dbReference type="InterPro" id="IPR042101">
    <property type="entry name" value="SRP54_N_sf"/>
</dbReference>
<reference evidence="8 9" key="1">
    <citation type="journal article" date="2018" name="Plant J.">
        <title>Genome sequences of Chlorella sorokiniana UTEX 1602 and Micractinium conductrix SAG 241.80: implications to maltose excretion by a green alga.</title>
        <authorList>
            <person name="Arriola M.B."/>
            <person name="Velmurugan N."/>
            <person name="Zhang Y."/>
            <person name="Plunkett M.H."/>
            <person name="Hondzo H."/>
            <person name="Barney B.M."/>
        </authorList>
    </citation>
    <scope>NUCLEOTIDE SEQUENCE [LARGE SCALE GENOMIC DNA]</scope>
    <source>
        <strain evidence="8 9">SAG 241.80</strain>
    </source>
</reference>
<dbReference type="InterPro" id="IPR004390">
    <property type="entry name" value="SR_rcpt_FtsY"/>
</dbReference>
<dbReference type="SMART" id="SM00382">
    <property type="entry name" value="AAA"/>
    <property type="match status" value="1"/>
</dbReference>
<dbReference type="AlphaFoldDB" id="A0A2P6VH55"/>
<comment type="caution">
    <text evidence="8">The sequence shown here is derived from an EMBL/GenBank/DDBJ whole genome shotgun (WGS) entry which is preliminary data.</text>
</comment>
<protein>
    <submittedName>
        <fullName evidence="8">Cell division chloroplastic</fullName>
    </submittedName>
</protein>
<evidence type="ECO:0000256" key="3">
    <source>
        <dbReference type="ARBA" id="ARBA00022741"/>
    </source>
</evidence>
<evidence type="ECO:0000256" key="4">
    <source>
        <dbReference type="ARBA" id="ARBA00023134"/>
    </source>
</evidence>
<dbReference type="EMBL" id="LHPF02000007">
    <property type="protein sequence ID" value="PSC73424.1"/>
    <property type="molecule type" value="Genomic_DNA"/>
</dbReference>
<feature type="domain" description="SRP54-type proteins GTP-binding" evidence="7">
    <location>
        <begin position="292"/>
        <end position="305"/>
    </location>
</feature>
<dbReference type="Proteomes" id="UP000239649">
    <property type="component" value="Unassembled WGS sequence"/>
</dbReference>
<dbReference type="PROSITE" id="PS00300">
    <property type="entry name" value="SRP54"/>
    <property type="match status" value="1"/>
</dbReference>
<dbReference type="GO" id="GO:0003924">
    <property type="term" value="F:GTPase activity"/>
    <property type="evidence" value="ECO:0007669"/>
    <property type="project" value="TreeGrafter"/>
</dbReference>
<dbReference type="InterPro" id="IPR003593">
    <property type="entry name" value="AAA+_ATPase"/>
</dbReference>
<name>A0A2P6VH55_9CHLO</name>
<keyword evidence="6" id="KW-0675">Receptor</keyword>
<evidence type="ECO:0000256" key="2">
    <source>
        <dbReference type="ARBA" id="ARBA00008531"/>
    </source>
</evidence>
<dbReference type="InterPro" id="IPR000897">
    <property type="entry name" value="SRP54_GTPase_dom"/>
</dbReference>
<dbReference type="InterPro" id="IPR027417">
    <property type="entry name" value="P-loop_NTPase"/>
</dbReference>
<dbReference type="InterPro" id="IPR036225">
    <property type="entry name" value="SRP/SRP_N"/>
</dbReference>
<dbReference type="SMART" id="SM00962">
    <property type="entry name" value="SRP54"/>
    <property type="match status" value="1"/>
</dbReference>
<dbReference type="FunFam" id="3.40.50.300:FF:000053">
    <property type="entry name" value="Signal recognition particle receptor FtsY"/>
    <property type="match status" value="1"/>
</dbReference>
<dbReference type="HAMAP" id="MF_00920">
    <property type="entry name" value="FtsY"/>
    <property type="match status" value="1"/>
</dbReference>
<dbReference type="SUPFAM" id="SSF52540">
    <property type="entry name" value="P-loop containing nucleoside triphosphate hydrolases"/>
    <property type="match status" value="1"/>
</dbReference>
<dbReference type="NCBIfam" id="TIGR00064">
    <property type="entry name" value="ftsY"/>
    <property type="match status" value="1"/>
</dbReference>
<dbReference type="OrthoDB" id="1727884at2759"/>
<dbReference type="STRING" id="554055.A0A2P6VH55"/>
<comment type="similarity">
    <text evidence="2">Belongs to the GTP-binding SRP family.</text>
</comment>
<evidence type="ECO:0000256" key="6">
    <source>
        <dbReference type="ARBA" id="ARBA00023170"/>
    </source>
</evidence>
<keyword evidence="9" id="KW-1185">Reference proteome</keyword>
<dbReference type="Pfam" id="PF00448">
    <property type="entry name" value="SRP54"/>
    <property type="match status" value="1"/>
</dbReference>
<gene>
    <name evidence="8" type="ORF">C2E20_3372</name>
</gene>
<evidence type="ECO:0000313" key="9">
    <source>
        <dbReference type="Proteomes" id="UP000239649"/>
    </source>
</evidence>
<dbReference type="SUPFAM" id="SSF47364">
    <property type="entry name" value="Domain of the SRP/SRP receptor G-proteins"/>
    <property type="match status" value="1"/>
</dbReference>